<evidence type="ECO:0000313" key="2">
    <source>
        <dbReference type="Proteomes" id="UP000034236"/>
    </source>
</evidence>
<proteinExistence type="predicted"/>
<evidence type="ECO:0000313" key="1">
    <source>
        <dbReference type="EMBL" id="KKS05152.1"/>
    </source>
</evidence>
<protein>
    <submittedName>
        <fullName evidence="1">Uncharacterized protein</fullName>
    </submittedName>
</protein>
<name>A0A0G0VZN3_9BACT</name>
<dbReference type="Proteomes" id="UP000034236">
    <property type="component" value="Unassembled WGS sequence"/>
</dbReference>
<gene>
    <name evidence="1" type="ORF">UU58_C0001G0012</name>
</gene>
<comment type="caution">
    <text evidence="1">The sequence shown here is derived from an EMBL/GenBank/DDBJ whole genome shotgun (WGS) entry which is preliminary data.</text>
</comment>
<dbReference type="AlphaFoldDB" id="A0A0G0VZN3"/>
<organism evidence="1 2">
    <name type="scientific">Candidatus Nomurabacteria bacterium GW2011_GWA2_41_25</name>
    <dbReference type="NCBI Taxonomy" id="1618736"/>
    <lineage>
        <taxon>Bacteria</taxon>
        <taxon>Candidatus Nomuraibacteriota</taxon>
    </lineage>
</organism>
<sequence>MNQNYKPYISSPYQIQKKVNVQEKKSPIQEEVEKNIGTFNLTVQVAEDKNTISEFPHIENFIAFIATIKKGSEILGIGRGSAVLNRLNKWVSRGVRYAYCQSITDAIIRSVKTLDALYIQTTEPKDSSISVGEIEYATDKQKSYLRELINANVIDESKRKYWESQVNQLTKEEASQKIQTFVENNY</sequence>
<dbReference type="EMBL" id="LCBE01000001">
    <property type="protein sequence ID" value="KKS05152.1"/>
    <property type="molecule type" value="Genomic_DNA"/>
</dbReference>
<accession>A0A0G0VZN3</accession>
<reference evidence="1 2" key="1">
    <citation type="journal article" date="2015" name="Nature">
        <title>rRNA introns, odd ribosomes, and small enigmatic genomes across a large radiation of phyla.</title>
        <authorList>
            <person name="Brown C.T."/>
            <person name="Hug L.A."/>
            <person name="Thomas B.C."/>
            <person name="Sharon I."/>
            <person name="Castelle C.J."/>
            <person name="Singh A."/>
            <person name="Wilkins M.J."/>
            <person name="Williams K.H."/>
            <person name="Banfield J.F."/>
        </authorList>
    </citation>
    <scope>NUCLEOTIDE SEQUENCE [LARGE SCALE GENOMIC DNA]</scope>
</reference>